<dbReference type="Proteomes" id="UP000325313">
    <property type="component" value="Unassembled WGS sequence"/>
</dbReference>
<evidence type="ECO:0000313" key="2">
    <source>
        <dbReference type="EMBL" id="KAA1067019.1"/>
    </source>
</evidence>
<comment type="caution">
    <text evidence="2">The sequence shown here is derived from an EMBL/GenBank/DDBJ whole genome shotgun (WGS) entry which is preliminary data.</text>
</comment>
<reference evidence="4 5" key="1">
    <citation type="submission" date="2019-05" db="EMBL/GenBank/DDBJ databases">
        <title>Emergence of the Ug99 lineage of the wheat stem rust pathogen through somatic hybridization.</title>
        <authorList>
            <person name="Li F."/>
            <person name="Upadhyaya N.M."/>
            <person name="Sperschneider J."/>
            <person name="Matny O."/>
            <person name="Nguyen-Phuc H."/>
            <person name="Mago R."/>
            <person name="Raley C."/>
            <person name="Miller M.E."/>
            <person name="Silverstein K.A.T."/>
            <person name="Henningsen E."/>
            <person name="Hirsch C.D."/>
            <person name="Visser B."/>
            <person name="Pretorius Z.A."/>
            <person name="Steffenson B.J."/>
            <person name="Schwessinger B."/>
            <person name="Dodds P.N."/>
            <person name="Figueroa M."/>
        </authorList>
    </citation>
    <scope>NUCLEOTIDE SEQUENCE [LARGE SCALE GENOMIC DNA]</scope>
    <source>
        <strain evidence="3">21-0</strain>
        <strain evidence="2 5">Ug99</strain>
    </source>
</reference>
<dbReference type="AlphaFoldDB" id="A0A5B0LSC3"/>
<evidence type="ECO:0000313" key="4">
    <source>
        <dbReference type="Proteomes" id="UP000324748"/>
    </source>
</evidence>
<evidence type="ECO:0000313" key="3">
    <source>
        <dbReference type="EMBL" id="KAA1083860.1"/>
    </source>
</evidence>
<dbReference type="EMBL" id="VDEP01000508">
    <property type="protein sequence ID" value="KAA1067019.1"/>
    <property type="molecule type" value="Genomic_DNA"/>
</dbReference>
<accession>A0A5B0LSC3</accession>
<protein>
    <submittedName>
        <fullName evidence="2">Uncharacterized protein</fullName>
    </submittedName>
</protein>
<sequence length="134" mass="15684">MRGVVARKLSQRPIPYHYHKPQLKKTHLLATWNLKGTIQPKFVQLGLRVRKGKKPRFYLLKRKSGFLKKTLPRAPNELPSLIVPINYKKKRIKFKRSGPRTYISKMRWPSRTRTSAGLINTLKNSTSQKKGDHQ</sequence>
<evidence type="ECO:0000313" key="5">
    <source>
        <dbReference type="Proteomes" id="UP000325313"/>
    </source>
</evidence>
<gene>
    <name evidence="3" type="ORF">PGT21_009586</name>
    <name evidence="2" type="ORF">PGTUg99_026317</name>
</gene>
<proteinExistence type="predicted"/>
<feature type="region of interest" description="Disordered" evidence="1">
    <location>
        <begin position="114"/>
        <end position="134"/>
    </location>
</feature>
<name>A0A5B0LSC3_PUCGR</name>
<evidence type="ECO:0000256" key="1">
    <source>
        <dbReference type="SAM" id="MobiDB-lite"/>
    </source>
</evidence>
<feature type="compositionally biased region" description="Polar residues" evidence="1">
    <location>
        <begin position="114"/>
        <end position="128"/>
    </location>
</feature>
<organism evidence="2 5">
    <name type="scientific">Puccinia graminis f. sp. tritici</name>
    <dbReference type="NCBI Taxonomy" id="56615"/>
    <lineage>
        <taxon>Eukaryota</taxon>
        <taxon>Fungi</taxon>
        <taxon>Dikarya</taxon>
        <taxon>Basidiomycota</taxon>
        <taxon>Pucciniomycotina</taxon>
        <taxon>Pucciniomycetes</taxon>
        <taxon>Pucciniales</taxon>
        <taxon>Pucciniaceae</taxon>
        <taxon>Puccinia</taxon>
    </lineage>
</organism>
<dbReference type="Proteomes" id="UP000324748">
    <property type="component" value="Unassembled WGS sequence"/>
</dbReference>
<dbReference type="EMBL" id="VSWC01000118">
    <property type="protein sequence ID" value="KAA1083860.1"/>
    <property type="molecule type" value="Genomic_DNA"/>
</dbReference>
<keyword evidence="4" id="KW-1185">Reference proteome</keyword>